<feature type="region of interest" description="Disordered" evidence="6">
    <location>
        <begin position="1083"/>
        <end position="1146"/>
    </location>
</feature>
<reference evidence="8" key="1">
    <citation type="submission" date="2021-05" db="EMBL/GenBank/DDBJ databases">
        <authorList>
            <person name="Alioto T."/>
            <person name="Alioto T."/>
            <person name="Gomez Garrido J."/>
        </authorList>
    </citation>
    <scope>NUCLEOTIDE SEQUENCE</scope>
</reference>
<feature type="compositionally biased region" description="Basic and acidic residues" evidence="6">
    <location>
        <begin position="985"/>
        <end position="996"/>
    </location>
</feature>
<feature type="compositionally biased region" description="Low complexity" evidence="6">
    <location>
        <begin position="276"/>
        <end position="288"/>
    </location>
</feature>
<feature type="coiled-coil region" evidence="5">
    <location>
        <begin position="997"/>
        <end position="1038"/>
    </location>
</feature>
<feature type="compositionally biased region" description="Polar residues" evidence="6">
    <location>
        <begin position="1100"/>
        <end position="1111"/>
    </location>
</feature>
<dbReference type="SUPFAM" id="SSF47473">
    <property type="entry name" value="EF-hand"/>
    <property type="match status" value="1"/>
</dbReference>
<keyword evidence="3" id="KW-0597">Phosphoprotein</keyword>
<proteinExistence type="predicted"/>
<feature type="region of interest" description="Disordered" evidence="6">
    <location>
        <begin position="83"/>
        <end position="161"/>
    </location>
</feature>
<feature type="compositionally biased region" description="Polar residues" evidence="6">
    <location>
        <begin position="1083"/>
        <end position="1092"/>
    </location>
</feature>
<evidence type="ECO:0000259" key="7">
    <source>
        <dbReference type="PROSITE" id="PS50222"/>
    </source>
</evidence>
<feature type="compositionally biased region" description="Acidic residues" evidence="6">
    <location>
        <begin position="890"/>
        <end position="899"/>
    </location>
</feature>
<keyword evidence="4" id="KW-0206">Cytoskeleton</keyword>
<feature type="region of interest" description="Disordered" evidence="6">
    <location>
        <begin position="175"/>
        <end position="321"/>
    </location>
</feature>
<dbReference type="InterPro" id="IPR002048">
    <property type="entry name" value="EF_hand_dom"/>
</dbReference>
<feature type="compositionally biased region" description="Low complexity" evidence="6">
    <location>
        <begin position="104"/>
        <end position="124"/>
    </location>
</feature>
<evidence type="ECO:0000256" key="1">
    <source>
        <dbReference type="ARBA" id="ARBA00004300"/>
    </source>
</evidence>
<keyword evidence="2" id="KW-0963">Cytoplasm</keyword>
<feature type="region of interest" description="Disordered" evidence="6">
    <location>
        <begin position="1352"/>
        <end position="1373"/>
    </location>
</feature>
<evidence type="ECO:0000256" key="2">
    <source>
        <dbReference type="ARBA" id="ARBA00022490"/>
    </source>
</evidence>
<accession>A0A8D8CPH9</accession>
<feature type="domain" description="EF-hand" evidence="7">
    <location>
        <begin position="7"/>
        <end position="42"/>
    </location>
</feature>
<feature type="region of interest" description="Disordered" evidence="6">
    <location>
        <begin position="879"/>
        <end position="907"/>
    </location>
</feature>
<feature type="compositionally biased region" description="Low complexity" evidence="6">
    <location>
        <begin position="136"/>
        <end position="145"/>
    </location>
</feature>
<dbReference type="PANTHER" id="PTHR18905">
    <property type="entry name" value="NINEIN"/>
    <property type="match status" value="1"/>
</dbReference>
<evidence type="ECO:0000256" key="4">
    <source>
        <dbReference type="ARBA" id="ARBA00023212"/>
    </source>
</evidence>
<dbReference type="EMBL" id="HBUE01131132">
    <property type="protein sequence ID" value="CAG6496474.1"/>
    <property type="molecule type" value="Transcribed_RNA"/>
</dbReference>
<dbReference type="PANTHER" id="PTHR18905:SF13">
    <property type="entry name" value="NON-CENTROSOMAL MICROTUBULE ARRAY"/>
    <property type="match status" value="1"/>
</dbReference>
<feature type="region of interest" description="Disordered" evidence="6">
    <location>
        <begin position="970"/>
        <end position="996"/>
    </location>
</feature>
<evidence type="ECO:0000256" key="6">
    <source>
        <dbReference type="SAM" id="MobiDB-lite"/>
    </source>
</evidence>
<protein>
    <submittedName>
        <fullName evidence="8">Blastoderm-specific protein 25D</fullName>
    </submittedName>
</protein>
<feature type="region of interest" description="Disordered" evidence="6">
    <location>
        <begin position="765"/>
        <end position="806"/>
    </location>
</feature>
<dbReference type="GO" id="GO:0005813">
    <property type="term" value="C:centrosome"/>
    <property type="evidence" value="ECO:0007669"/>
    <property type="project" value="UniProtKB-SubCell"/>
</dbReference>
<organism evidence="8">
    <name type="scientific">Culex pipiens</name>
    <name type="common">House mosquito</name>
    <dbReference type="NCBI Taxonomy" id="7175"/>
    <lineage>
        <taxon>Eukaryota</taxon>
        <taxon>Metazoa</taxon>
        <taxon>Ecdysozoa</taxon>
        <taxon>Arthropoda</taxon>
        <taxon>Hexapoda</taxon>
        <taxon>Insecta</taxon>
        <taxon>Pterygota</taxon>
        <taxon>Neoptera</taxon>
        <taxon>Endopterygota</taxon>
        <taxon>Diptera</taxon>
        <taxon>Nematocera</taxon>
        <taxon>Culicoidea</taxon>
        <taxon>Culicidae</taxon>
        <taxon>Culicinae</taxon>
        <taxon>Culicini</taxon>
        <taxon>Culex</taxon>
        <taxon>Culex</taxon>
    </lineage>
</organism>
<feature type="region of interest" description="Disordered" evidence="6">
    <location>
        <begin position="650"/>
        <end position="671"/>
    </location>
</feature>
<sequence>MALSSDPYEQRLFQMFQAHDVDSCGRLDREALVKLCHTLELKERGHLLVRCLLGENSKNQQQKQQRITFKEFREGLLHILGGEEQQRGGDGLPDSSDGQQQIVSTGSPTSSSSGGTSSASSISSQHTTKHLHLPSHHSYQQQKQQQHLHHRKSESKKLEPVTESVVVNVVSSNCSSIVPSGEDELGTSSSTPVTTTPSKLIINTTDNDNEESSDREVSPKFVVGTKKYGRRSRPRQDCNGFDTSSDFSNSDNESVPLPGDAPQEPTEEASTTAGGKSSSKVQRSASQSDIHGSKRRRPPMGGSRLKRCASLPTHRQRPADFKSRIARDQLNMEHDKIDKKIYFMKLSENLREIWDSLVGNGHGDLLNQTQLEVVCERVGLQKLPARLAAQEVFLKLNLQPIEGISFDEFISLLQSDSDILLINNTPSHPDKDSSLPLFDESDNFKVVVGAGGGGGGADQELDRDSVEETVGFTMRMPADWSAAAADIGSLAASIIADMWESAGIADPRQLLQELGFYGEELQVADLVAALDDEQQRLGDGSDTSVVMRASLALHKAEVAALRQAFVQLVEENKKLYSDNKEVNHRATLLAQEVDERHNSLENSTRAKIRLLEQRHHETVKELTSQLAYEREQLSCSNAVLEKRIQALEAEDGKSKSEMGRLSEENDGLRTEQENLVKELTELLEKNIKLNKDIAELEENNRNDLDDGFDRKDDLEVLELIEKISILQDENTQLRDKNDEFTAEIESLNLELSKFKLKRSGISRTSSLEASPGVASADVGGGEESSSAARKRQGDSPSKARLSDESPRLGKFRKCSNELMENESDSSGDWMALQSELGMRVDSGITSSGISQDYSIVSESSGKEEEIRLLKGRVAELEKKLEEKKTPADESAAEASEESDSTAKKTTVDPVKIKARCDELEASMEQLSKEYEACEDYWQSKLNEERQLYEEEQRIADDKFNELLKKMAEYEEQFAGQAGGGGSSSKSEDGRLSPIEEKDVLEQQYLDLEAEFQQAQQMLEEKSHEVDKFRCRILELEQLVKYPSEAMLATPPRIETPEMEESPASSPISYLWNQSTIQAPATTTTRDYQNPNWCQPLKVSTGATTPTQQQSEDPAKDQLTVEEGPGFSRTISPIQKPASSVTGANSTTDVTSYGGDAGQDVGDCSDVCSVKSARSTHSLASTHSIHKSVSQTDVAMVSQEQLKHQRLMQLQLQDEIKELTHQRDCLKMEFQQMTEVKPFLARSYNKTAHPNLTQKIQHLENKNRHLNGMLKQQQAYSEQILHRIWQHQRSEIAEMSNRLEAQSIVIADQAKRLASNDILVKDLYVENTHLAAQVQRLEQQKVRATLLQQYTQAATSGGGHHPHPQLSGIVPGMP</sequence>
<dbReference type="GO" id="GO:0005509">
    <property type="term" value="F:calcium ion binding"/>
    <property type="evidence" value="ECO:0007669"/>
    <property type="project" value="InterPro"/>
</dbReference>
<dbReference type="InterPro" id="IPR011992">
    <property type="entry name" value="EF-hand-dom_pair"/>
</dbReference>
<feature type="compositionally biased region" description="Low complexity" evidence="6">
    <location>
        <begin position="239"/>
        <end position="254"/>
    </location>
</feature>
<dbReference type="PROSITE" id="PS50222">
    <property type="entry name" value="EF_HAND_2"/>
    <property type="match status" value="1"/>
</dbReference>
<comment type="subcellular location">
    <subcellularLocation>
        <location evidence="1">Cytoplasm</location>
        <location evidence="1">Cytoskeleton</location>
        <location evidence="1">Microtubule organizing center</location>
        <location evidence="1">Centrosome</location>
    </subcellularLocation>
</comment>
<evidence type="ECO:0000256" key="3">
    <source>
        <dbReference type="ARBA" id="ARBA00022553"/>
    </source>
</evidence>
<evidence type="ECO:0000256" key="5">
    <source>
        <dbReference type="SAM" id="Coils"/>
    </source>
</evidence>
<name>A0A8D8CPH9_CULPI</name>
<feature type="compositionally biased region" description="Polar residues" evidence="6">
    <location>
        <begin position="1128"/>
        <end position="1146"/>
    </location>
</feature>
<evidence type="ECO:0000313" key="8">
    <source>
        <dbReference type="EMBL" id="CAG6496474.1"/>
    </source>
</evidence>
<keyword evidence="5" id="KW-0175">Coiled coil</keyword>
<dbReference type="GO" id="GO:0034454">
    <property type="term" value="P:microtubule anchoring at centrosome"/>
    <property type="evidence" value="ECO:0007669"/>
    <property type="project" value="TreeGrafter"/>
</dbReference>
<feature type="coiled-coil region" evidence="5">
    <location>
        <begin position="1208"/>
        <end position="1235"/>
    </location>
</feature>
<feature type="compositionally biased region" description="Low complexity" evidence="6">
    <location>
        <begin position="187"/>
        <end position="198"/>
    </location>
</feature>